<dbReference type="PROSITE" id="PS51462">
    <property type="entry name" value="NUDIX"/>
    <property type="match status" value="1"/>
</dbReference>
<accession>A0A2G1XMA9</accession>
<name>A0A2G1XMA9_STRCJ</name>
<evidence type="ECO:0000313" key="3">
    <source>
        <dbReference type="Proteomes" id="UP000222531"/>
    </source>
</evidence>
<evidence type="ECO:0000313" key="2">
    <source>
        <dbReference type="EMBL" id="PHQ52353.1"/>
    </source>
</evidence>
<proteinExistence type="predicted"/>
<comment type="caution">
    <text evidence="2">The sequence shown here is derived from an EMBL/GenBank/DDBJ whole genome shotgun (WGS) entry which is preliminary data.</text>
</comment>
<dbReference type="Proteomes" id="UP000222531">
    <property type="component" value="Unassembled WGS sequence"/>
</dbReference>
<dbReference type="Gene3D" id="3.90.79.10">
    <property type="entry name" value="Nucleoside Triphosphate Pyrophosphohydrolase"/>
    <property type="match status" value="1"/>
</dbReference>
<evidence type="ECO:0000259" key="1">
    <source>
        <dbReference type="PROSITE" id="PS51462"/>
    </source>
</evidence>
<feature type="domain" description="Nudix hydrolase" evidence="1">
    <location>
        <begin position="16"/>
        <end position="151"/>
    </location>
</feature>
<dbReference type="RefSeq" id="WP_099198441.1">
    <property type="nucleotide sequence ID" value="NZ_JBIRXA010000022.1"/>
</dbReference>
<keyword evidence="3" id="KW-1185">Reference proteome</keyword>
<dbReference type="SUPFAM" id="SSF55811">
    <property type="entry name" value="Nudix"/>
    <property type="match status" value="1"/>
</dbReference>
<dbReference type="OrthoDB" id="9764897at2"/>
<dbReference type="Pfam" id="PF00293">
    <property type="entry name" value="NUDIX"/>
    <property type="match status" value="1"/>
</dbReference>
<dbReference type="EMBL" id="NHZO01000084">
    <property type="protein sequence ID" value="PHQ52353.1"/>
    <property type="molecule type" value="Genomic_DNA"/>
</dbReference>
<dbReference type="InterPro" id="IPR015797">
    <property type="entry name" value="NUDIX_hydrolase-like_dom_sf"/>
</dbReference>
<gene>
    <name evidence="2" type="ORF">BLA24_07825</name>
</gene>
<dbReference type="InterPro" id="IPR000086">
    <property type="entry name" value="NUDIX_hydrolase_dom"/>
</dbReference>
<dbReference type="AlphaFoldDB" id="A0A2G1XMA9"/>
<organism evidence="2 3">
    <name type="scientific">Streptomyces cinnamoneus</name>
    <name type="common">Streptoverticillium cinnamoneum</name>
    <dbReference type="NCBI Taxonomy" id="53446"/>
    <lineage>
        <taxon>Bacteria</taxon>
        <taxon>Bacillati</taxon>
        <taxon>Actinomycetota</taxon>
        <taxon>Actinomycetes</taxon>
        <taxon>Kitasatosporales</taxon>
        <taxon>Streptomycetaceae</taxon>
        <taxon>Streptomyces</taxon>
        <taxon>Streptomyces cinnamoneus group</taxon>
    </lineage>
</organism>
<protein>
    <submittedName>
        <fullName evidence="2">NUDIX domain-containing protein</fullName>
    </submittedName>
</protein>
<reference evidence="2 3" key="1">
    <citation type="journal article" date="2017" name="Biochemistry">
        <title>Identification of the Biosynthetic Pathway for the Antibiotic Bicyclomycin.</title>
        <authorList>
            <person name="Patteson J."/>
            <person name="Cai W."/>
            <person name="Johnson R.A."/>
            <person name="Santa Maria K."/>
            <person name="Li B."/>
        </authorList>
    </citation>
    <scope>NUCLEOTIDE SEQUENCE [LARGE SCALE GENOMIC DNA]</scope>
    <source>
        <strain evidence="2 3">ATCC 21532</strain>
    </source>
</reference>
<sequence length="168" mass="19106">MANPWIPPEQYVKKLPMHVSFGCMFFTDAAGRVLQLRSSRPEHGQVWQWPGGNTDEVNESPFDTAVRECREETGIIFTGRPKVLAVFWQPVGKWPVAKLGFTFDGGQLTADALDRIQLDPDEHDEFAVKPLDEWAKIMETRDWERLAAVHHAQRTGTTAYLEARIDAL</sequence>